<dbReference type="AlphaFoldDB" id="A0A5B7CPI7"/>
<dbReference type="Proteomes" id="UP000324222">
    <property type="component" value="Unassembled WGS sequence"/>
</dbReference>
<protein>
    <submittedName>
        <fullName evidence="2">Uncharacterized protein</fullName>
    </submittedName>
</protein>
<proteinExistence type="predicted"/>
<feature type="compositionally biased region" description="Basic residues" evidence="1">
    <location>
        <begin position="35"/>
        <end position="49"/>
    </location>
</feature>
<name>A0A5B7CPI7_PORTR</name>
<feature type="region of interest" description="Disordered" evidence="1">
    <location>
        <begin position="1"/>
        <end position="68"/>
    </location>
</feature>
<dbReference type="EMBL" id="VSRR010000127">
    <property type="protein sequence ID" value="MPC10701.1"/>
    <property type="molecule type" value="Genomic_DNA"/>
</dbReference>
<accession>A0A5B7CPI7</accession>
<reference evidence="2 3" key="1">
    <citation type="submission" date="2019-05" db="EMBL/GenBank/DDBJ databases">
        <title>Another draft genome of Portunus trituberculatus and its Hox gene families provides insights of decapod evolution.</title>
        <authorList>
            <person name="Jeong J.-H."/>
            <person name="Song I."/>
            <person name="Kim S."/>
            <person name="Choi T."/>
            <person name="Kim D."/>
            <person name="Ryu S."/>
            <person name="Kim W."/>
        </authorList>
    </citation>
    <scope>NUCLEOTIDE SEQUENCE [LARGE SCALE GENOMIC DNA]</scope>
    <source>
        <tissue evidence="2">Muscle</tissue>
    </source>
</reference>
<evidence type="ECO:0000256" key="1">
    <source>
        <dbReference type="SAM" id="MobiDB-lite"/>
    </source>
</evidence>
<evidence type="ECO:0000313" key="2">
    <source>
        <dbReference type="EMBL" id="MPC10701.1"/>
    </source>
</evidence>
<gene>
    <name evidence="2" type="ORF">E2C01_003341</name>
</gene>
<evidence type="ECO:0000313" key="3">
    <source>
        <dbReference type="Proteomes" id="UP000324222"/>
    </source>
</evidence>
<organism evidence="2 3">
    <name type="scientific">Portunus trituberculatus</name>
    <name type="common">Swimming crab</name>
    <name type="synonym">Neptunus trituberculatus</name>
    <dbReference type="NCBI Taxonomy" id="210409"/>
    <lineage>
        <taxon>Eukaryota</taxon>
        <taxon>Metazoa</taxon>
        <taxon>Ecdysozoa</taxon>
        <taxon>Arthropoda</taxon>
        <taxon>Crustacea</taxon>
        <taxon>Multicrustacea</taxon>
        <taxon>Malacostraca</taxon>
        <taxon>Eumalacostraca</taxon>
        <taxon>Eucarida</taxon>
        <taxon>Decapoda</taxon>
        <taxon>Pleocyemata</taxon>
        <taxon>Brachyura</taxon>
        <taxon>Eubrachyura</taxon>
        <taxon>Portunoidea</taxon>
        <taxon>Portunidae</taxon>
        <taxon>Portuninae</taxon>
        <taxon>Portunus</taxon>
    </lineage>
</organism>
<keyword evidence="3" id="KW-1185">Reference proteome</keyword>
<feature type="compositionally biased region" description="Polar residues" evidence="1">
    <location>
        <begin position="57"/>
        <end position="68"/>
    </location>
</feature>
<sequence>MKVRLEDVSGQEGRQMKVEASGVDVMTVMTGEERRRRRRNKKRRKKRRKVMEEVTRAGTSNLDQSSLS</sequence>
<comment type="caution">
    <text evidence="2">The sequence shown here is derived from an EMBL/GenBank/DDBJ whole genome shotgun (WGS) entry which is preliminary data.</text>
</comment>